<proteinExistence type="predicted"/>
<keyword evidence="3" id="KW-1185">Reference proteome</keyword>
<organism evidence="2 3">
    <name type="scientific">Effrenium voratum</name>
    <dbReference type="NCBI Taxonomy" id="2562239"/>
    <lineage>
        <taxon>Eukaryota</taxon>
        <taxon>Sar</taxon>
        <taxon>Alveolata</taxon>
        <taxon>Dinophyceae</taxon>
        <taxon>Suessiales</taxon>
        <taxon>Symbiodiniaceae</taxon>
        <taxon>Effrenium</taxon>
    </lineage>
</organism>
<evidence type="ECO:0000313" key="3">
    <source>
        <dbReference type="Proteomes" id="UP001178507"/>
    </source>
</evidence>
<dbReference type="AlphaFoldDB" id="A0AA36N7D3"/>
<accession>A0AA36N7D3</accession>
<comment type="caution">
    <text evidence="2">The sequence shown here is derived from an EMBL/GenBank/DDBJ whole genome shotgun (WGS) entry which is preliminary data.</text>
</comment>
<evidence type="ECO:0000313" key="2">
    <source>
        <dbReference type="EMBL" id="CAJ1392082.1"/>
    </source>
</evidence>
<feature type="region of interest" description="Disordered" evidence="1">
    <location>
        <begin position="378"/>
        <end position="397"/>
    </location>
</feature>
<gene>
    <name evidence="2" type="ORF">EVOR1521_LOCUS17272</name>
</gene>
<dbReference type="Proteomes" id="UP001178507">
    <property type="component" value="Unassembled WGS sequence"/>
</dbReference>
<evidence type="ECO:0000256" key="1">
    <source>
        <dbReference type="SAM" id="MobiDB-lite"/>
    </source>
</evidence>
<protein>
    <submittedName>
        <fullName evidence="2">Uncharacterized protein</fullName>
    </submittedName>
</protein>
<feature type="region of interest" description="Disordered" evidence="1">
    <location>
        <begin position="409"/>
        <end position="448"/>
    </location>
</feature>
<reference evidence="2" key="1">
    <citation type="submission" date="2023-08" db="EMBL/GenBank/DDBJ databases">
        <authorList>
            <person name="Chen Y."/>
            <person name="Shah S."/>
            <person name="Dougan E. K."/>
            <person name="Thang M."/>
            <person name="Chan C."/>
        </authorList>
    </citation>
    <scope>NUCLEOTIDE SEQUENCE</scope>
</reference>
<dbReference type="EMBL" id="CAUJNA010002258">
    <property type="protein sequence ID" value="CAJ1392082.1"/>
    <property type="molecule type" value="Genomic_DNA"/>
</dbReference>
<name>A0AA36N7D3_9DINO</name>
<sequence length="448" mass="49425">MSLVFEHPTTLLPLVKIWLTSGTAPAGHYGFRFRSVQSPSHPAPRRAFWRLGTFRDLHLYPKHQILDVAVDTPSPRLLGFLPEAGILRPGAYLGPFFGRDDAPGRVNTFGFYFRVGEPPIYPVSDETFVLALRGPLGFVFLEDCSQGLRAFTEAMVGEDRFPCSTDTLELWCPQQLQPWPDLLAPSACLGIANTARIDVPNSVFLAESRGADGLYRFQQNGLYGFEIQVTNPDVTPLDNFWALDFGLEASRPFLSIRIQTFVPEEFRLELGSAVANQFWWPRTQVYLPFRLDPVIRELLERLGHIAQSQEMGSDGLPLDIDMLDAAAAGGKACSVPAGSGLQEAANLQEAAKDDSPALHDIPSPEVLARRDAFWSRFKTSKSDEPGTSTLNDGAVNEDEAVHEELVAIENLRSEVETNMDDDSEGSMPRGALEDEGTPNVLEDASMSN</sequence>